<comment type="caution">
    <text evidence="2">The sequence shown here is derived from an EMBL/GenBank/DDBJ whole genome shotgun (WGS) entry which is preliminary data.</text>
</comment>
<sequence>MAYVFDNAATETEDRFRVLEAVYDAVSIERLREFGVGRGWRCLEVGGGGGSMARWLAQQVGPTGQVVATDIDPSRMRHTDDGVEVLRHDITTDELPSATYDLVHARLVLLHLPGRLHALDRIRHTLKPGGVLVLDEFDCSYLPLLAAPGPGDAALYARVTDGIHQLIYARGGDPDWGRHALSAMRRAGFVDLAQRSHSESWTGGSLGAKLHRANTVQVRRELVARGLATAEEIRRFLTLLEDPDLVMNSYLMHTIRGRRP</sequence>
<evidence type="ECO:0000313" key="3">
    <source>
        <dbReference type="Proteomes" id="UP000255355"/>
    </source>
</evidence>
<protein>
    <submittedName>
        <fullName evidence="2">Methyltransferase family protein</fullName>
    </submittedName>
</protein>
<dbReference type="Gene3D" id="3.40.50.150">
    <property type="entry name" value="Vaccinia Virus protein VP39"/>
    <property type="match status" value="1"/>
</dbReference>
<dbReference type="PANTHER" id="PTHR43861:SF3">
    <property type="entry name" value="PUTATIVE (AFU_ORTHOLOGUE AFUA_2G14390)-RELATED"/>
    <property type="match status" value="1"/>
</dbReference>
<proteinExistence type="predicted"/>
<dbReference type="Pfam" id="PF13489">
    <property type="entry name" value="Methyltransf_23"/>
    <property type="match status" value="1"/>
</dbReference>
<name>A0A370HE93_9NOCA</name>
<keyword evidence="2" id="KW-0489">Methyltransferase</keyword>
<keyword evidence="1 2" id="KW-0808">Transferase</keyword>
<dbReference type="SUPFAM" id="SSF53335">
    <property type="entry name" value="S-adenosyl-L-methionine-dependent methyltransferases"/>
    <property type="match status" value="1"/>
</dbReference>
<keyword evidence="3" id="KW-1185">Reference proteome</keyword>
<organism evidence="2 3">
    <name type="scientific">Nocardia mexicana</name>
    <dbReference type="NCBI Taxonomy" id="279262"/>
    <lineage>
        <taxon>Bacteria</taxon>
        <taxon>Bacillati</taxon>
        <taxon>Actinomycetota</taxon>
        <taxon>Actinomycetes</taxon>
        <taxon>Mycobacteriales</taxon>
        <taxon>Nocardiaceae</taxon>
        <taxon>Nocardia</taxon>
    </lineage>
</organism>
<reference evidence="2 3" key="1">
    <citation type="submission" date="2018-07" db="EMBL/GenBank/DDBJ databases">
        <title>Genomic Encyclopedia of Type Strains, Phase IV (KMG-IV): sequencing the most valuable type-strain genomes for metagenomic binning, comparative biology and taxonomic classification.</title>
        <authorList>
            <person name="Goeker M."/>
        </authorList>
    </citation>
    <scope>NUCLEOTIDE SEQUENCE [LARGE SCALE GENOMIC DNA]</scope>
    <source>
        <strain evidence="2 3">DSM 44952</strain>
    </source>
</reference>
<dbReference type="AlphaFoldDB" id="A0A370HE93"/>
<dbReference type="PANTHER" id="PTHR43861">
    <property type="entry name" value="TRANS-ACONITATE 2-METHYLTRANSFERASE-RELATED"/>
    <property type="match status" value="1"/>
</dbReference>
<dbReference type="EMBL" id="QQAZ01000001">
    <property type="protein sequence ID" value="RDI55543.1"/>
    <property type="molecule type" value="Genomic_DNA"/>
</dbReference>
<dbReference type="InterPro" id="IPR029063">
    <property type="entry name" value="SAM-dependent_MTases_sf"/>
</dbReference>
<dbReference type="CDD" id="cd02440">
    <property type="entry name" value="AdoMet_MTases"/>
    <property type="match status" value="1"/>
</dbReference>
<dbReference type="OrthoDB" id="3469983at2"/>
<gene>
    <name evidence="2" type="ORF">DFR68_101376</name>
</gene>
<dbReference type="Proteomes" id="UP000255355">
    <property type="component" value="Unassembled WGS sequence"/>
</dbReference>
<evidence type="ECO:0000313" key="2">
    <source>
        <dbReference type="EMBL" id="RDI55543.1"/>
    </source>
</evidence>
<dbReference type="STRING" id="1210089.GCA_001613165_07087"/>
<dbReference type="RefSeq" id="WP_068030234.1">
    <property type="nucleotide sequence ID" value="NZ_QQAZ01000001.1"/>
</dbReference>
<dbReference type="GO" id="GO:0008168">
    <property type="term" value="F:methyltransferase activity"/>
    <property type="evidence" value="ECO:0007669"/>
    <property type="project" value="UniProtKB-KW"/>
</dbReference>
<dbReference type="GO" id="GO:0032259">
    <property type="term" value="P:methylation"/>
    <property type="evidence" value="ECO:0007669"/>
    <property type="project" value="UniProtKB-KW"/>
</dbReference>
<evidence type="ECO:0000256" key="1">
    <source>
        <dbReference type="ARBA" id="ARBA00022679"/>
    </source>
</evidence>
<accession>A0A370HE93</accession>